<feature type="transmembrane region" description="Helical" evidence="6">
    <location>
        <begin position="219"/>
        <end position="242"/>
    </location>
</feature>
<gene>
    <name evidence="7" type="ORF">WICANDRAFT_59650</name>
</gene>
<keyword evidence="3 6" id="KW-0812">Transmembrane</keyword>
<dbReference type="GO" id="GO:0016020">
    <property type="term" value="C:membrane"/>
    <property type="evidence" value="ECO:0007669"/>
    <property type="project" value="UniProtKB-SubCell"/>
</dbReference>
<dbReference type="OrthoDB" id="4476201at2759"/>
<feature type="transmembrane region" description="Helical" evidence="6">
    <location>
        <begin position="425"/>
        <end position="445"/>
    </location>
</feature>
<evidence type="ECO:0000313" key="8">
    <source>
        <dbReference type="Proteomes" id="UP000094112"/>
    </source>
</evidence>
<evidence type="ECO:0000256" key="2">
    <source>
        <dbReference type="ARBA" id="ARBA00022448"/>
    </source>
</evidence>
<sequence>MMAQENAQVQLAEIGYKQELKRTFNTIQVFGIAFSIMGLLPSIATTMSIGLTSGSIGLVWGWFLGGAFILTIGIGMSELSSSIPTSGGLYYWTHYYGPIKFKNLLSFVIGCSNTIALAGSTCSITYGFAHQVLAAAFLGSNGSFEITDGEVYGVFAAGIFGEISSFNNATYIFGHFENHSDWNDGWTFMQFGLLPAIWSIGAFDSCLHMCEEVKTPSKSVPIGIIGSITVCWILGFLIMIVISACMTQDVESLINTDLGQPLAQVFYDSMGAKWAIAFMSLCAFCQFLMGASILTAISRQVWAFARDDGLPFSSIVKVVNKKLAVPLRAIVFSAIISLLLGLLILAGSIAANALFSIAIVGNYAAWAMPQILRFTSGRELFKPGYFYLGKIFSPLINFISIIFQGFMMILACFPDNKKVKDAKSMNYAVVVNCGVWILSIVYYYAYKKRVYCGPKSNLGEDQLIEAAMLTKEEIEMVDHKK</sequence>
<feature type="transmembrane region" description="Helical" evidence="6">
    <location>
        <begin position="57"/>
        <end position="76"/>
    </location>
</feature>
<dbReference type="GO" id="GO:0022857">
    <property type="term" value="F:transmembrane transporter activity"/>
    <property type="evidence" value="ECO:0007669"/>
    <property type="project" value="InterPro"/>
</dbReference>
<evidence type="ECO:0000256" key="3">
    <source>
        <dbReference type="ARBA" id="ARBA00022692"/>
    </source>
</evidence>
<feature type="transmembrane region" description="Helical" evidence="6">
    <location>
        <begin position="188"/>
        <end position="207"/>
    </location>
</feature>
<feature type="transmembrane region" description="Helical" evidence="6">
    <location>
        <begin position="330"/>
        <end position="359"/>
    </location>
</feature>
<keyword evidence="4 6" id="KW-1133">Transmembrane helix</keyword>
<dbReference type="PIRSF" id="PIRSF006060">
    <property type="entry name" value="AA_transporter"/>
    <property type="match status" value="1"/>
</dbReference>
<name>A0A1E3P827_WICAA</name>
<proteinExistence type="predicted"/>
<protein>
    <recommendedName>
        <fullName evidence="9">Amino acid permease/ SLC12A domain-containing protein</fullName>
    </recommendedName>
</protein>
<dbReference type="GeneID" id="30200094"/>
<keyword evidence="2" id="KW-0813">Transport</keyword>
<dbReference type="PANTHER" id="PTHR45649">
    <property type="entry name" value="AMINO-ACID PERMEASE BAT1"/>
    <property type="match status" value="1"/>
</dbReference>
<dbReference type="Gene3D" id="1.20.1740.10">
    <property type="entry name" value="Amino acid/polyamine transporter I"/>
    <property type="match status" value="1"/>
</dbReference>
<evidence type="ECO:0000256" key="5">
    <source>
        <dbReference type="ARBA" id="ARBA00023136"/>
    </source>
</evidence>
<evidence type="ECO:0000256" key="4">
    <source>
        <dbReference type="ARBA" id="ARBA00022989"/>
    </source>
</evidence>
<feature type="transmembrane region" description="Helical" evidence="6">
    <location>
        <begin position="104"/>
        <end position="129"/>
    </location>
</feature>
<feature type="transmembrane region" description="Helical" evidence="6">
    <location>
        <begin position="274"/>
        <end position="297"/>
    </location>
</feature>
<feature type="transmembrane region" description="Helical" evidence="6">
    <location>
        <begin position="27"/>
        <end position="51"/>
    </location>
</feature>
<feature type="transmembrane region" description="Helical" evidence="6">
    <location>
        <begin position="391"/>
        <end position="413"/>
    </location>
</feature>
<evidence type="ECO:0008006" key="9">
    <source>
        <dbReference type="Google" id="ProtNLM"/>
    </source>
</evidence>
<organism evidence="7 8">
    <name type="scientific">Wickerhamomyces anomalus (strain ATCC 58044 / CBS 1984 / NCYC 433 / NRRL Y-366-8)</name>
    <name type="common">Yeast</name>
    <name type="synonym">Hansenula anomala</name>
    <dbReference type="NCBI Taxonomy" id="683960"/>
    <lineage>
        <taxon>Eukaryota</taxon>
        <taxon>Fungi</taxon>
        <taxon>Dikarya</taxon>
        <taxon>Ascomycota</taxon>
        <taxon>Saccharomycotina</taxon>
        <taxon>Saccharomycetes</taxon>
        <taxon>Phaffomycetales</taxon>
        <taxon>Wickerhamomycetaceae</taxon>
        <taxon>Wickerhamomyces</taxon>
    </lineage>
</organism>
<evidence type="ECO:0000313" key="7">
    <source>
        <dbReference type="EMBL" id="ODQ61565.1"/>
    </source>
</evidence>
<evidence type="ECO:0000256" key="6">
    <source>
        <dbReference type="SAM" id="Phobius"/>
    </source>
</evidence>
<dbReference type="PANTHER" id="PTHR45649:SF6">
    <property type="entry name" value="GABA-SPECIFIC PERMEASE"/>
    <property type="match status" value="1"/>
</dbReference>
<dbReference type="RefSeq" id="XP_019040772.1">
    <property type="nucleotide sequence ID" value="XM_019182848.1"/>
</dbReference>
<keyword evidence="5 6" id="KW-0472">Membrane</keyword>
<dbReference type="EMBL" id="KV454208">
    <property type="protein sequence ID" value="ODQ61565.1"/>
    <property type="molecule type" value="Genomic_DNA"/>
</dbReference>
<keyword evidence="8" id="KW-1185">Reference proteome</keyword>
<reference evidence="7 8" key="1">
    <citation type="journal article" date="2016" name="Proc. Natl. Acad. Sci. U.S.A.">
        <title>Comparative genomics of biotechnologically important yeasts.</title>
        <authorList>
            <person name="Riley R."/>
            <person name="Haridas S."/>
            <person name="Wolfe K.H."/>
            <person name="Lopes M.R."/>
            <person name="Hittinger C.T."/>
            <person name="Goeker M."/>
            <person name="Salamov A.A."/>
            <person name="Wisecaver J.H."/>
            <person name="Long T.M."/>
            <person name="Calvey C.H."/>
            <person name="Aerts A.L."/>
            <person name="Barry K.W."/>
            <person name="Choi C."/>
            <person name="Clum A."/>
            <person name="Coughlan A.Y."/>
            <person name="Deshpande S."/>
            <person name="Douglass A.P."/>
            <person name="Hanson S.J."/>
            <person name="Klenk H.-P."/>
            <person name="LaButti K.M."/>
            <person name="Lapidus A."/>
            <person name="Lindquist E.A."/>
            <person name="Lipzen A.M."/>
            <person name="Meier-Kolthoff J.P."/>
            <person name="Ohm R.A."/>
            <person name="Otillar R.P."/>
            <person name="Pangilinan J.L."/>
            <person name="Peng Y."/>
            <person name="Rokas A."/>
            <person name="Rosa C.A."/>
            <person name="Scheuner C."/>
            <person name="Sibirny A.A."/>
            <person name="Slot J.C."/>
            <person name="Stielow J.B."/>
            <person name="Sun H."/>
            <person name="Kurtzman C.P."/>
            <person name="Blackwell M."/>
            <person name="Grigoriev I.V."/>
            <person name="Jeffries T.W."/>
        </authorList>
    </citation>
    <scope>NUCLEOTIDE SEQUENCE [LARGE SCALE GENOMIC DNA]</scope>
    <source>
        <strain evidence="8">ATCC 58044 / CBS 1984 / NCYC 433 / NRRL Y-366-8</strain>
    </source>
</reference>
<dbReference type="Proteomes" id="UP000094112">
    <property type="component" value="Unassembled WGS sequence"/>
</dbReference>
<dbReference type="InterPro" id="IPR002293">
    <property type="entry name" value="AA/rel_permease1"/>
</dbReference>
<evidence type="ECO:0000256" key="1">
    <source>
        <dbReference type="ARBA" id="ARBA00004141"/>
    </source>
</evidence>
<dbReference type="AlphaFoldDB" id="A0A1E3P827"/>
<accession>A0A1E3P827</accession>
<dbReference type="STRING" id="683960.A0A1E3P827"/>
<comment type="subcellular location">
    <subcellularLocation>
        <location evidence="1">Membrane</location>
        <topology evidence="1">Multi-pass membrane protein</topology>
    </subcellularLocation>
</comment>
<dbReference type="Pfam" id="PF13520">
    <property type="entry name" value="AA_permease_2"/>
    <property type="match status" value="2"/>
</dbReference>